<dbReference type="Proteomes" id="UP001457282">
    <property type="component" value="Unassembled WGS sequence"/>
</dbReference>
<dbReference type="EMBL" id="JBEDUW010000006">
    <property type="protein sequence ID" value="KAK9923665.1"/>
    <property type="molecule type" value="Genomic_DNA"/>
</dbReference>
<protein>
    <submittedName>
        <fullName evidence="4">Uncharacterized protein</fullName>
    </submittedName>
</protein>
<dbReference type="PANTHER" id="PTHR13068">
    <property type="entry name" value="CGI-12 PROTEIN-RELATED"/>
    <property type="match status" value="1"/>
</dbReference>
<sequence>MFGICCKRLQLLLVPSSTDYSVTHFHCFQKIPPFIRTYSSKSVLGSEKPQGCSFTVSYLISSCGLSPEVALSLFKKQRVHFESPEKPDLVIKLLKHYGFSDTHISDIVKKLPELLSVNAEKTLLPKLDFFGSIGLTGTALAQALCGNPIVLKMSLENSIRPCYDIVKTLGIPDDKVTRFIQKSHWMFKVKILSNVAHNVSVLRSLQVPQSSLFLFRPPNLVAVSTDADKFKENVNKVMSLGLHPSSCIFVKALYVISVLDESKWAQRMKFYSKYGWTEDDFMLAFRKNPIFMTVSEKTFSSKMDFLVNKMGLQPADMSEHPTVLTYSLEKWIIPRCSVIRVLLLKGLIRNGEFSFAGTALMGRKNQFLDRFVSKYQEQAPELLSIFEGKIGLADLGLGFEERDGVKQM</sequence>
<evidence type="ECO:0000256" key="1">
    <source>
        <dbReference type="ARBA" id="ARBA00007692"/>
    </source>
</evidence>
<evidence type="ECO:0000313" key="5">
    <source>
        <dbReference type="Proteomes" id="UP001457282"/>
    </source>
</evidence>
<dbReference type="SMART" id="SM00733">
    <property type="entry name" value="Mterf"/>
    <property type="match status" value="5"/>
</dbReference>
<evidence type="ECO:0000313" key="4">
    <source>
        <dbReference type="EMBL" id="KAK9923665.1"/>
    </source>
</evidence>
<dbReference type="GO" id="GO:0003676">
    <property type="term" value="F:nucleic acid binding"/>
    <property type="evidence" value="ECO:0007669"/>
    <property type="project" value="InterPro"/>
</dbReference>
<evidence type="ECO:0000256" key="2">
    <source>
        <dbReference type="ARBA" id="ARBA00022472"/>
    </source>
</evidence>
<comment type="caution">
    <text evidence="4">The sequence shown here is derived from an EMBL/GenBank/DDBJ whole genome shotgun (WGS) entry which is preliminary data.</text>
</comment>
<dbReference type="Pfam" id="PF02536">
    <property type="entry name" value="mTERF"/>
    <property type="match status" value="1"/>
</dbReference>
<reference evidence="4 5" key="1">
    <citation type="journal article" date="2023" name="G3 (Bethesda)">
        <title>A chromosome-length genome assembly and annotation of blackberry (Rubus argutus, cv. 'Hillquist').</title>
        <authorList>
            <person name="Bruna T."/>
            <person name="Aryal R."/>
            <person name="Dudchenko O."/>
            <person name="Sargent D.J."/>
            <person name="Mead D."/>
            <person name="Buti M."/>
            <person name="Cavallini A."/>
            <person name="Hytonen T."/>
            <person name="Andres J."/>
            <person name="Pham M."/>
            <person name="Weisz D."/>
            <person name="Mascagni F."/>
            <person name="Usai G."/>
            <person name="Natali L."/>
            <person name="Bassil N."/>
            <person name="Fernandez G.E."/>
            <person name="Lomsadze A."/>
            <person name="Armour M."/>
            <person name="Olukolu B."/>
            <person name="Poorten T."/>
            <person name="Britton C."/>
            <person name="Davik J."/>
            <person name="Ashrafi H."/>
            <person name="Aiden E.L."/>
            <person name="Borodovsky M."/>
            <person name="Worthington M."/>
        </authorList>
    </citation>
    <scope>NUCLEOTIDE SEQUENCE [LARGE SCALE GENOMIC DNA]</scope>
    <source>
        <strain evidence="4">PI 553951</strain>
    </source>
</reference>
<keyword evidence="2" id="KW-0806">Transcription termination</keyword>
<keyword evidence="3" id="KW-0809">Transit peptide</keyword>
<organism evidence="4 5">
    <name type="scientific">Rubus argutus</name>
    <name type="common">Southern blackberry</name>
    <dbReference type="NCBI Taxonomy" id="59490"/>
    <lineage>
        <taxon>Eukaryota</taxon>
        <taxon>Viridiplantae</taxon>
        <taxon>Streptophyta</taxon>
        <taxon>Embryophyta</taxon>
        <taxon>Tracheophyta</taxon>
        <taxon>Spermatophyta</taxon>
        <taxon>Magnoliopsida</taxon>
        <taxon>eudicotyledons</taxon>
        <taxon>Gunneridae</taxon>
        <taxon>Pentapetalae</taxon>
        <taxon>rosids</taxon>
        <taxon>fabids</taxon>
        <taxon>Rosales</taxon>
        <taxon>Rosaceae</taxon>
        <taxon>Rosoideae</taxon>
        <taxon>Rosoideae incertae sedis</taxon>
        <taxon>Rubus</taxon>
    </lineage>
</organism>
<dbReference type="Gene3D" id="1.25.70.10">
    <property type="entry name" value="Transcription termination factor 3, mitochondrial"/>
    <property type="match status" value="1"/>
</dbReference>
<dbReference type="FunFam" id="1.25.70.10:FF:000001">
    <property type="entry name" value="Mitochondrial transcription termination factor-like"/>
    <property type="match status" value="1"/>
</dbReference>
<name>A0AAW1WI10_RUBAR</name>
<evidence type="ECO:0000256" key="3">
    <source>
        <dbReference type="ARBA" id="ARBA00022946"/>
    </source>
</evidence>
<accession>A0AAW1WI10</accession>
<dbReference type="InterPro" id="IPR003690">
    <property type="entry name" value="MTERF"/>
</dbReference>
<dbReference type="AlphaFoldDB" id="A0AAW1WI10"/>
<proteinExistence type="inferred from homology"/>
<dbReference type="InterPro" id="IPR038538">
    <property type="entry name" value="MTERF_sf"/>
</dbReference>
<dbReference type="PANTHER" id="PTHR13068:SF133">
    <property type="entry name" value="MITOCHONDRIAL TRANSCRIPTION TERMINATION FACTOR FAMILY PROTEIN"/>
    <property type="match status" value="1"/>
</dbReference>
<dbReference type="GO" id="GO:0006353">
    <property type="term" value="P:DNA-templated transcription termination"/>
    <property type="evidence" value="ECO:0007669"/>
    <property type="project" value="UniProtKB-KW"/>
</dbReference>
<comment type="similarity">
    <text evidence="1">Belongs to the mTERF family.</text>
</comment>
<keyword evidence="2" id="KW-0805">Transcription regulation</keyword>
<keyword evidence="5" id="KW-1185">Reference proteome</keyword>
<gene>
    <name evidence="4" type="ORF">M0R45_032072</name>
</gene>
<keyword evidence="2" id="KW-0804">Transcription</keyword>